<dbReference type="PANTHER" id="PTHR43557:SF4">
    <property type="entry name" value="APOPTOSIS-INDUCING FACTOR 1, MITOCHONDRIAL"/>
    <property type="match status" value="1"/>
</dbReference>
<comment type="subcellular location">
    <subcellularLocation>
        <location evidence="2">Mitochondrion</location>
    </subcellularLocation>
</comment>
<comment type="cofactor">
    <cofactor evidence="1">
        <name>FAD</name>
        <dbReference type="ChEBI" id="CHEBI:57692"/>
    </cofactor>
</comment>
<keyword evidence="7" id="KW-0809">Transit peptide</keyword>
<feature type="region of interest" description="Disordered" evidence="12">
    <location>
        <begin position="58"/>
        <end position="85"/>
    </location>
</feature>
<gene>
    <name evidence="15" type="ORF">CHIRRI_LOCUS7264</name>
</gene>
<evidence type="ECO:0000259" key="14">
    <source>
        <dbReference type="Pfam" id="PF14721"/>
    </source>
</evidence>
<dbReference type="InterPro" id="IPR016156">
    <property type="entry name" value="FAD/NAD-linked_Rdtase_dimer_sf"/>
</dbReference>
<dbReference type="PANTHER" id="PTHR43557">
    <property type="entry name" value="APOPTOSIS-INDUCING FACTOR 1"/>
    <property type="match status" value="1"/>
</dbReference>
<dbReference type="GO" id="GO:0071949">
    <property type="term" value="F:FAD binding"/>
    <property type="evidence" value="ECO:0007669"/>
    <property type="project" value="TreeGrafter"/>
</dbReference>
<name>A0A9N9RW12_9DIPT</name>
<dbReference type="SMART" id="SM01353">
    <property type="entry name" value="AIF_C"/>
    <property type="match status" value="1"/>
</dbReference>
<dbReference type="InterPro" id="IPR050446">
    <property type="entry name" value="FAD-oxidoreductase/Apoptosis"/>
</dbReference>
<keyword evidence="5" id="KW-0053">Apoptosis</keyword>
<keyword evidence="16" id="KW-1185">Reference proteome</keyword>
<dbReference type="InterPro" id="IPR023753">
    <property type="entry name" value="FAD/NAD-binding_dom"/>
</dbReference>
<dbReference type="PRINTS" id="PR00411">
    <property type="entry name" value="PNDRDTASEI"/>
</dbReference>
<dbReference type="InterPro" id="IPR029324">
    <property type="entry name" value="AIF_C"/>
</dbReference>
<dbReference type="GO" id="GO:0016174">
    <property type="term" value="F:NAD(P)H oxidase H2O2-forming activity"/>
    <property type="evidence" value="ECO:0007669"/>
    <property type="project" value="TreeGrafter"/>
</dbReference>
<reference evidence="15" key="1">
    <citation type="submission" date="2022-01" db="EMBL/GenBank/DDBJ databases">
        <authorList>
            <person name="King R."/>
        </authorList>
    </citation>
    <scope>NUCLEOTIDE SEQUENCE</scope>
</reference>
<dbReference type="SUPFAM" id="SSF55424">
    <property type="entry name" value="FAD/NAD-linked reductases, dimerisation (C-terminal) domain"/>
    <property type="match status" value="1"/>
</dbReference>
<dbReference type="GO" id="GO:0033108">
    <property type="term" value="P:mitochondrial respiratory chain complex assembly"/>
    <property type="evidence" value="ECO:0007669"/>
    <property type="project" value="TreeGrafter"/>
</dbReference>
<feature type="domain" description="Mitochondrial apoptosis-inducing factor C-terminal" evidence="14">
    <location>
        <begin position="481"/>
        <end position="618"/>
    </location>
</feature>
<dbReference type="AlphaFoldDB" id="A0A9N9RW12"/>
<comment type="similarity">
    <text evidence="3">Belongs to the FAD-dependent oxidoreductase family.</text>
</comment>
<evidence type="ECO:0000256" key="5">
    <source>
        <dbReference type="ARBA" id="ARBA00022703"/>
    </source>
</evidence>
<keyword evidence="9" id="KW-0520">NAD</keyword>
<dbReference type="PRINTS" id="PR00368">
    <property type="entry name" value="FADPNR"/>
</dbReference>
<evidence type="ECO:0000256" key="9">
    <source>
        <dbReference type="ARBA" id="ARBA00023027"/>
    </source>
</evidence>
<feature type="compositionally biased region" description="Basic and acidic residues" evidence="12">
    <location>
        <begin position="543"/>
        <end position="560"/>
    </location>
</feature>
<evidence type="ECO:0000256" key="6">
    <source>
        <dbReference type="ARBA" id="ARBA00022827"/>
    </source>
</evidence>
<dbReference type="EMBL" id="OU895878">
    <property type="protein sequence ID" value="CAG9804374.1"/>
    <property type="molecule type" value="Genomic_DNA"/>
</dbReference>
<dbReference type="SUPFAM" id="SSF51905">
    <property type="entry name" value="FAD/NAD(P)-binding domain"/>
    <property type="match status" value="2"/>
</dbReference>
<keyword evidence="4" id="KW-0285">Flavoprotein</keyword>
<evidence type="ECO:0000256" key="2">
    <source>
        <dbReference type="ARBA" id="ARBA00004173"/>
    </source>
</evidence>
<dbReference type="OrthoDB" id="6029at2759"/>
<proteinExistence type="inferred from homology"/>
<feature type="domain" description="FAD/NAD(P)-binding" evidence="13">
    <location>
        <begin position="150"/>
        <end position="477"/>
    </location>
</feature>
<feature type="compositionally biased region" description="Low complexity" evidence="12">
    <location>
        <begin position="65"/>
        <end position="77"/>
    </location>
</feature>
<organism evidence="15 16">
    <name type="scientific">Chironomus riparius</name>
    <dbReference type="NCBI Taxonomy" id="315576"/>
    <lineage>
        <taxon>Eukaryota</taxon>
        <taxon>Metazoa</taxon>
        <taxon>Ecdysozoa</taxon>
        <taxon>Arthropoda</taxon>
        <taxon>Hexapoda</taxon>
        <taxon>Insecta</taxon>
        <taxon>Pterygota</taxon>
        <taxon>Neoptera</taxon>
        <taxon>Endopterygota</taxon>
        <taxon>Diptera</taxon>
        <taxon>Nematocera</taxon>
        <taxon>Chironomoidea</taxon>
        <taxon>Chironomidae</taxon>
        <taxon>Chironominae</taxon>
        <taxon>Chironomus</taxon>
    </lineage>
</organism>
<dbReference type="Pfam" id="PF14721">
    <property type="entry name" value="AIF_C"/>
    <property type="match status" value="1"/>
</dbReference>
<comment type="catalytic activity">
    <reaction evidence="11">
        <text>A + NADH + H(+) = AH2 + NAD(+)</text>
        <dbReference type="Rhea" id="RHEA:11356"/>
        <dbReference type="ChEBI" id="CHEBI:13193"/>
        <dbReference type="ChEBI" id="CHEBI:15378"/>
        <dbReference type="ChEBI" id="CHEBI:17499"/>
        <dbReference type="ChEBI" id="CHEBI:57540"/>
        <dbReference type="ChEBI" id="CHEBI:57945"/>
    </reaction>
</comment>
<dbReference type="Proteomes" id="UP001153620">
    <property type="component" value="Chromosome 2"/>
</dbReference>
<sequence>MIQLAGRLQTTLYRSITRTCLNNSQTINAYSILINRNKHTKHSSSKSNIQQNALKLDPTKKFDCPPQSSSNSGSSNTLPPPPKNDSSKYIIAGGIALVAGIAGFVYYKNSQESTQDDKAQTKSDVEKEVKKIVKFRSPETSEHIPKHISYLLIGGGTASFAAFRAIKSNEPKAKVMVVSDEVVFPYMRPPLSKEIWFDSDLGLDKARFKQWNGAERSIYYEPDEFYMNIEKMDESKNGGVSVIRGYKVTSLNVNDQKVILDDGTEITYDKCLIATGSVPKTLDVFDSASPKVKEKIFTYKSIKDFEMIKNHTDKSKSIAIVGNGFLGSELACALSHYGKEKNLKVYQLFPETGNMAKVLPKYLSEWTTQRIKDVGVDVIPESQITSVEIFNGNQLKLGLSNGNSVIVDFVVQSIGSEPNVDLAKKAALEIDNRLGGYVVNAELEARSNLYAAGDAACFYDPRLGRRRVEHHDHAVVSGRLAGENMVGLKKPYKHQSMFWSDLGSAVGFEAIGLVNSSLPTVAVFAKQNKFDLDEKHLALDEIEKDSNSEEKKKKVEEQKGIENTSESTPKIEANTLECKPNVDSYDKGIIFYMQEERIVGILLWNVFNRISIARKILASDDTFKDLNEVAKLFDIFDQYHEDK</sequence>
<feature type="region of interest" description="Disordered" evidence="12">
    <location>
        <begin position="543"/>
        <end position="568"/>
    </location>
</feature>
<dbReference type="Pfam" id="PF07992">
    <property type="entry name" value="Pyr_redox_2"/>
    <property type="match status" value="1"/>
</dbReference>
<evidence type="ECO:0000256" key="7">
    <source>
        <dbReference type="ARBA" id="ARBA00022946"/>
    </source>
</evidence>
<evidence type="ECO:0000256" key="12">
    <source>
        <dbReference type="SAM" id="MobiDB-lite"/>
    </source>
</evidence>
<reference evidence="15" key="2">
    <citation type="submission" date="2022-10" db="EMBL/GenBank/DDBJ databases">
        <authorList>
            <consortium name="ENA_rothamsted_submissions"/>
            <consortium name="culmorum"/>
            <person name="King R."/>
        </authorList>
    </citation>
    <scope>NUCLEOTIDE SEQUENCE</scope>
</reference>
<evidence type="ECO:0000256" key="11">
    <source>
        <dbReference type="ARBA" id="ARBA00047786"/>
    </source>
</evidence>
<keyword evidence="8" id="KW-0560">Oxidoreductase</keyword>
<protein>
    <submittedName>
        <fullName evidence="15">Uncharacterized protein</fullName>
    </submittedName>
</protein>
<evidence type="ECO:0000259" key="13">
    <source>
        <dbReference type="Pfam" id="PF07992"/>
    </source>
</evidence>
<dbReference type="GO" id="GO:0005739">
    <property type="term" value="C:mitochondrion"/>
    <property type="evidence" value="ECO:0007669"/>
    <property type="project" value="UniProtKB-SubCell"/>
</dbReference>
<evidence type="ECO:0000313" key="16">
    <source>
        <dbReference type="Proteomes" id="UP001153620"/>
    </source>
</evidence>
<evidence type="ECO:0000256" key="8">
    <source>
        <dbReference type="ARBA" id="ARBA00023002"/>
    </source>
</evidence>
<evidence type="ECO:0000256" key="3">
    <source>
        <dbReference type="ARBA" id="ARBA00006442"/>
    </source>
</evidence>
<evidence type="ECO:0000256" key="4">
    <source>
        <dbReference type="ARBA" id="ARBA00022630"/>
    </source>
</evidence>
<keyword evidence="6" id="KW-0274">FAD</keyword>
<accession>A0A9N9RW12</accession>
<dbReference type="InterPro" id="IPR036188">
    <property type="entry name" value="FAD/NAD-bd_sf"/>
</dbReference>
<keyword evidence="10" id="KW-0496">Mitochondrion</keyword>
<dbReference type="GO" id="GO:0046983">
    <property type="term" value="F:protein dimerization activity"/>
    <property type="evidence" value="ECO:0007669"/>
    <property type="project" value="InterPro"/>
</dbReference>
<dbReference type="GO" id="GO:0006915">
    <property type="term" value="P:apoptotic process"/>
    <property type="evidence" value="ECO:0007669"/>
    <property type="project" value="UniProtKB-KW"/>
</dbReference>
<dbReference type="Gene3D" id="3.30.390.30">
    <property type="match status" value="1"/>
</dbReference>
<evidence type="ECO:0000256" key="1">
    <source>
        <dbReference type="ARBA" id="ARBA00001974"/>
    </source>
</evidence>
<dbReference type="Gene3D" id="3.50.50.60">
    <property type="entry name" value="FAD/NAD(P)-binding domain"/>
    <property type="match status" value="2"/>
</dbReference>
<evidence type="ECO:0000256" key="10">
    <source>
        <dbReference type="ARBA" id="ARBA00023128"/>
    </source>
</evidence>
<evidence type="ECO:0000313" key="15">
    <source>
        <dbReference type="EMBL" id="CAG9804374.1"/>
    </source>
</evidence>